<feature type="non-terminal residue" evidence="13">
    <location>
        <position position="317"/>
    </location>
</feature>
<evidence type="ECO:0000259" key="11">
    <source>
        <dbReference type="PROSITE" id="PS50982"/>
    </source>
</evidence>
<dbReference type="RefSeq" id="XP_009042827.1">
    <property type="nucleotide sequence ID" value="XM_009044579.1"/>
</dbReference>
<keyword evidence="10" id="KW-0732">Signal</keyword>
<feature type="chain" id="PRO_5003261233" description="MBD domain-containing protein" evidence="10">
    <location>
        <begin position="23"/>
        <end position="317"/>
    </location>
</feature>
<dbReference type="Proteomes" id="UP000002729">
    <property type="component" value="Unassembled WGS sequence"/>
</dbReference>
<dbReference type="GeneID" id="20227065"/>
<evidence type="ECO:0000256" key="6">
    <source>
        <dbReference type="ARBA" id="ARBA00022989"/>
    </source>
</evidence>
<dbReference type="OrthoDB" id="10265068at2759"/>
<dbReference type="InterPro" id="IPR023352">
    <property type="entry name" value="MAPEG-like_dom_sf"/>
</dbReference>
<comment type="subcellular location">
    <subcellularLocation>
        <location evidence="1">Membrane</location>
    </subcellularLocation>
</comment>
<keyword evidence="6 9" id="KW-1133">Transmembrane helix</keyword>
<keyword evidence="7 9" id="KW-0472">Membrane</keyword>
<keyword evidence="2 9" id="KW-0812">Transmembrane</keyword>
<feature type="transmembrane region" description="Helical" evidence="9">
    <location>
        <begin position="55"/>
        <end position="81"/>
    </location>
</feature>
<dbReference type="GO" id="GO:0008270">
    <property type="term" value="F:zinc ion binding"/>
    <property type="evidence" value="ECO:0007669"/>
    <property type="project" value="UniProtKB-KW"/>
</dbReference>
<proteinExistence type="predicted"/>
<feature type="signal peptide" evidence="10">
    <location>
        <begin position="1"/>
        <end position="22"/>
    </location>
</feature>
<dbReference type="GO" id="GO:0016020">
    <property type="term" value="C:membrane"/>
    <property type="evidence" value="ECO:0007669"/>
    <property type="project" value="UniProtKB-SubCell"/>
</dbReference>
<evidence type="ECO:0000313" key="14">
    <source>
        <dbReference type="Proteomes" id="UP000002729"/>
    </source>
</evidence>
<dbReference type="SUPFAM" id="SSF54171">
    <property type="entry name" value="DNA-binding domain"/>
    <property type="match status" value="1"/>
</dbReference>
<feature type="region of interest" description="Disordered" evidence="8">
    <location>
        <begin position="285"/>
        <end position="305"/>
    </location>
</feature>
<evidence type="ECO:0000256" key="2">
    <source>
        <dbReference type="ARBA" id="ARBA00022692"/>
    </source>
</evidence>
<keyword evidence="4" id="KW-0863">Zinc-finger</keyword>
<evidence type="ECO:0000256" key="3">
    <source>
        <dbReference type="ARBA" id="ARBA00022723"/>
    </source>
</evidence>
<accession>F0YQY5</accession>
<dbReference type="KEGG" id="aaf:AURANDRAFT_68847"/>
<evidence type="ECO:0000256" key="1">
    <source>
        <dbReference type="ARBA" id="ARBA00004370"/>
    </source>
</evidence>
<evidence type="ECO:0000256" key="10">
    <source>
        <dbReference type="SAM" id="SignalP"/>
    </source>
</evidence>
<sequence>MGLLTMSGSFLWVNALFPPVLAGAFFGTKAYLASAYADQLVAMYGVPVADVPMVVAVYTSAFAFFSGIVSIMYTAAVTNAYDNNTPRIQRGPDLYKVTPLGFRLQSAHNNALETVGAYLMPCFFAATTLKLDPVFFAKLAAPVVPLRVLFTFFYATNMDALRSGTFVSMDKATRCKECPGCRHAAAVREGSSVGCGKCLQCYKKRYGTAAESRQSCALSYCTGMRQGERGAAIAGLGAGWTLYEIKRKGDGPPDTYWLSPEGARFRSRTELLVYLHTTGQAADGWDWDRPARTPVPPGKAGTPSPEMLAAAKRVFEA</sequence>
<dbReference type="Pfam" id="PF01124">
    <property type="entry name" value="MAPEG"/>
    <property type="match status" value="1"/>
</dbReference>
<reference evidence="13 14" key="1">
    <citation type="journal article" date="2011" name="Proc. Natl. Acad. Sci. U.S.A.">
        <title>Niche of harmful alga Aureococcus anophagefferens revealed through ecogenomics.</title>
        <authorList>
            <person name="Gobler C.J."/>
            <person name="Berry D.L."/>
            <person name="Dyhrman S.T."/>
            <person name="Wilhelm S.W."/>
            <person name="Salamov A."/>
            <person name="Lobanov A.V."/>
            <person name="Zhang Y."/>
            <person name="Collier J.L."/>
            <person name="Wurch L.L."/>
            <person name="Kustka A.B."/>
            <person name="Dill B.D."/>
            <person name="Shah M."/>
            <person name="VerBerkmoes N.C."/>
            <person name="Kuo A."/>
            <person name="Terry A."/>
            <person name="Pangilinan J."/>
            <person name="Lindquist E.A."/>
            <person name="Lucas S."/>
            <person name="Paulsen I.T."/>
            <person name="Hattenrath-Lehmann T.K."/>
            <person name="Talmage S.C."/>
            <person name="Walker E.A."/>
            <person name="Koch F."/>
            <person name="Burson A.M."/>
            <person name="Marcoval M.A."/>
            <person name="Tang Y.Z."/>
            <person name="Lecleir G.R."/>
            <person name="Coyne K.J."/>
            <person name="Berg G.M."/>
            <person name="Bertrand E.M."/>
            <person name="Saito M.A."/>
            <person name="Gladyshev V.N."/>
            <person name="Grigoriev I.V."/>
        </authorList>
    </citation>
    <scope>NUCLEOTIDE SEQUENCE [LARGE SCALE GENOMIC DNA]</scope>
    <source>
        <strain evidence="14">CCMP 1984</strain>
    </source>
</reference>
<keyword evidence="3" id="KW-0479">Metal-binding</keyword>
<evidence type="ECO:0000256" key="5">
    <source>
        <dbReference type="ARBA" id="ARBA00022833"/>
    </source>
</evidence>
<dbReference type="AlphaFoldDB" id="F0YQY5"/>
<dbReference type="Gene3D" id="1.20.120.550">
    <property type="entry name" value="Membrane associated eicosanoid/glutathione metabolism-like domain"/>
    <property type="match status" value="1"/>
</dbReference>
<organism evidence="14">
    <name type="scientific">Aureococcus anophagefferens</name>
    <name type="common">Harmful bloom alga</name>
    <dbReference type="NCBI Taxonomy" id="44056"/>
    <lineage>
        <taxon>Eukaryota</taxon>
        <taxon>Sar</taxon>
        <taxon>Stramenopiles</taxon>
        <taxon>Ochrophyta</taxon>
        <taxon>Pelagophyceae</taxon>
        <taxon>Pelagomonadales</taxon>
        <taxon>Pelagomonadaceae</taxon>
        <taxon>Aureococcus</taxon>
    </lineage>
</organism>
<dbReference type="InParanoid" id="F0YQY5"/>
<dbReference type="EMBL" id="GL833498">
    <property type="protein sequence ID" value="EGB02474.1"/>
    <property type="molecule type" value="Genomic_DNA"/>
</dbReference>
<dbReference type="PROSITE" id="PS50982">
    <property type="entry name" value="MBD"/>
    <property type="match status" value="1"/>
</dbReference>
<dbReference type="PROSITE" id="PS51058">
    <property type="entry name" value="ZF_CXXC"/>
    <property type="match status" value="1"/>
</dbReference>
<dbReference type="SUPFAM" id="SSF161084">
    <property type="entry name" value="MAPEG domain-like"/>
    <property type="match status" value="1"/>
</dbReference>
<gene>
    <name evidence="13" type="ORF">AURANDRAFT_68847</name>
</gene>
<dbReference type="InterPro" id="IPR002857">
    <property type="entry name" value="Znf_CXXC"/>
</dbReference>
<evidence type="ECO:0000256" key="9">
    <source>
        <dbReference type="SAM" id="Phobius"/>
    </source>
</evidence>
<evidence type="ECO:0000313" key="13">
    <source>
        <dbReference type="EMBL" id="EGB02474.1"/>
    </source>
</evidence>
<feature type="domain" description="MBD" evidence="11">
    <location>
        <begin position="226"/>
        <end position="292"/>
    </location>
</feature>
<evidence type="ECO:0000256" key="4">
    <source>
        <dbReference type="ARBA" id="ARBA00022771"/>
    </source>
</evidence>
<evidence type="ECO:0008006" key="15">
    <source>
        <dbReference type="Google" id="ProtNLM"/>
    </source>
</evidence>
<feature type="domain" description="CXXC-type" evidence="12">
    <location>
        <begin position="168"/>
        <end position="222"/>
    </location>
</feature>
<name>F0YQY5_AURAN</name>
<dbReference type="Gene3D" id="3.30.890.10">
    <property type="entry name" value="Methyl-cpg-binding Protein 2, Chain A"/>
    <property type="match status" value="1"/>
</dbReference>
<dbReference type="InterPro" id="IPR001739">
    <property type="entry name" value="Methyl_CpG_DNA-bd"/>
</dbReference>
<evidence type="ECO:0000256" key="7">
    <source>
        <dbReference type="ARBA" id="ARBA00023136"/>
    </source>
</evidence>
<dbReference type="InterPro" id="IPR016177">
    <property type="entry name" value="DNA-bd_dom_sf"/>
</dbReference>
<keyword evidence="14" id="KW-1185">Reference proteome</keyword>
<evidence type="ECO:0000259" key="12">
    <source>
        <dbReference type="PROSITE" id="PS51058"/>
    </source>
</evidence>
<protein>
    <recommendedName>
        <fullName evidence="15">MBD domain-containing protein</fullName>
    </recommendedName>
</protein>
<keyword evidence="5" id="KW-0862">Zinc</keyword>
<dbReference type="InterPro" id="IPR001129">
    <property type="entry name" value="Membr-assoc_MAPEG"/>
</dbReference>
<dbReference type="GO" id="GO:0003677">
    <property type="term" value="F:DNA binding"/>
    <property type="evidence" value="ECO:0007669"/>
    <property type="project" value="InterPro"/>
</dbReference>
<evidence type="ECO:0000256" key="8">
    <source>
        <dbReference type="SAM" id="MobiDB-lite"/>
    </source>
</evidence>